<proteinExistence type="predicted"/>
<dbReference type="GO" id="GO:0005737">
    <property type="term" value="C:cytoplasm"/>
    <property type="evidence" value="ECO:0007669"/>
    <property type="project" value="TreeGrafter"/>
</dbReference>
<dbReference type="GO" id="GO:0015035">
    <property type="term" value="F:protein-disulfide reductase activity"/>
    <property type="evidence" value="ECO:0007669"/>
    <property type="project" value="TreeGrafter"/>
</dbReference>
<keyword evidence="3" id="KW-1185">Reference proteome</keyword>
<dbReference type="PANTHER" id="PTHR45663">
    <property type="entry name" value="GEO12009P1"/>
    <property type="match status" value="1"/>
</dbReference>
<organism evidence="2 3">
    <name type="scientific">Vibrio albus</name>
    <dbReference type="NCBI Taxonomy" id="2200953"/>
    <lineage>
        <taxon>Bacteria</taxon>
        <taxon>Pseudomonadati</taxon>
        <taxon>Pseudomonadota</taxon>
        <taxon>Gammaproteobacteria</taxon>
        <taxon>Vibrionales</taxon>
        <taxon>Vibrionaceae</taxon>
        <taxon>Vibrio</taxon>
    </lineage>
</organism>
<dbReference type="Pfam" id="PF14559">
    <property type="entry name" value="TPR_19"/>
    <property type="match status" value="1"/>
</dbReference>
<dbReference type="CDD" id="cd02956">
    <property type="entry name" value="ybbN"/>
    <property type="match status" value="1"/>
</dbReference>
<dbReference type="Gene3D" id="1.25.40.10">
    <property type="entry name" value="Tetratricopeptide repeat domain"/>
    <property type="match status" value="2"/>
</dbReference>
<dbReference type="Proteomes" id="UP000245362">
    <property type="component" value="Unassembled WGS sequence"/>
</dbReference>
<dbReference type="PANTHER" id="PTHR45663:SF11">
    <property type="entry name" value="GEO12009P1"/>
    <property type="match status" value="1"/>
</dbReference>
<dbReference type="InterPro" id="IPR036249">
    <property type="entry name" value="Thioredoxin-like_sf"/>
</dbReference>
<comment type="caution">
    <text evidence="2">The sequence shown here is derived from an EMBL/GenBank/DDBJ whole genome shotgun (WGS) entry which is preliminary data.</text>
</comment>
<dbReference type="Pfam" id="PF14561">
    <property type="entry name" value="TPR_20"/>
    <property type="match status" value="1"/>
</dbReference>
<dbReference type="RefSeq" id="WP_109318750.1">
    <property type="nucleotide sequence ID" value="NZ_QFWT01000002.1"/>
</dbReference>
<reference evidence="2 3" key="1">
    <citation type="submission" date="2018-05" db="EMBL/GenBank/DDBJ databases">
        <title>Vibrio limimaris sp. nov., isolated from marine sediment.</title>
        <authorList>
            <person name="Li C.-M."/>
        </authorList>
    </citation>
    <scope>NUCLEOTIDE SEQUENCE [LARGE SCALE GENOMIC DNA]</scope>
    <source>
        <strain evidence="2 3">E4404</strain>
    </source>
</reference>
<dbReference type="SUPFAM" id="SSF52833">
    <property type="entry name" value="Thioredoxin-like"/>
    <property type="match status" value="1"/>
</dbReference>
<dbReference type="PROSITE" id="PS51352">
    <property type="entry name" value="THIOREDOXIN_2"/>
    <property type="match status" value="1"/>
</dbReference>
<accession>A0A2U3BCF7</accession>
<dbReference type="GO" id="GO:0006950">
    <property type="term" value="P:response to stress"/>
    <property type="evidence" value="ECO:0007669"/>
    <property type="project" value="UniProtKB-ARBA"/>
</dbReference>
<gene>
    <name evidence="2" type="ORF">DI392_04695</name>
</gene>
<name>A0A2U3BCF7_9VIBR</name>
<sequence length="284" mass="31925">MQSEYVVELNEQNFRQVLESSVQTPVLIHFWASMSQESSEIIPQLQTLAQQYNGAFTLALLNCEQEQNIAMQFGVQALPTIALFVNGQPVDGLGGPHPIEAISEMLSKHLPSQDELTLKSALEKVQDKQYSEALPMLTGLPEEMQQQGDVKLAMADCYLETQQFEQARVLLSAIPMEYQDNYYKGLIAKLELHDQAADSPEIQALENQMQQEPHNVKTACELALQYHQVSRSEEALELIWSFLSKDLNALDGELKKAFMDILSALGQGNAAAAKYRRQLYSLLY</sequence>
<feature type="domain" description="Thioredoxin" evidence="1">
    <location>
        <begin position="1"/>
        <end position="111"/>
    </location>
</feature>
<dbReference type="SUPFAM" id="SSF48452">
    <property type="entry name" value="TPR-like"/>
    <property type="match status" value="1"/>
</dbReference>
<evidence type="ECO:0000313" key="2">
    <source>
        <dbReference type="EMBL" id="PWI34414.1"/>
    </source>
</evidence>
<dbReference type="EMBL" id="QFWT01000002">
    <property type="protein sequence ID" value="PWI34414.1"/>
    <property type="molecule type" value="Genomic_DNA"/>
</dbReference>
<dbReference type="InterPro" id="IPR013766">
    <property type="entry name" value="Thioredoxin_domain"/>
</dbReference>
<dbReference type="AlphaFoldDB" id="A0A2U3BCF7"/>
<dbReference type="Gene3D" id="3.40.30.10">
    <property type="entry name" value="Glutaredoxin"/>
    <property type="match status" value="1"/>
</dbReference>
<dbReference type="OrthoDB" id="9790390at2"/>
<dbReference type="InterPro" id="IPR011990">
    <property type="entry name" value="TPR-like_helical_dom_sf"/>
</dbReference>
<dbReference type="Pfam" id="PF00085">
    <property type="entry name" value="Thioredoxin"/>
    <property type="match status" value="1"/>
</dbReference>
<evidence type="ECO:0000313" key="3">
    <source>
        <dbReference type="Proteomes" id="UP000245362"/>
    </source>
</evidence>
<evidence type="ECO:0000259" key="1">
    <source>
        <dbReference type="PROSITE" id="PS51352"/>
    </source>
</evidence>
<protein>
    <submittedName>
        <fullName evidence="2">Co-chaperone YbbN</fullName>
    </submittedName>
</protein>